<protein>
    <submittedName>
        <fullName evidence="2">Uncharacterized protein</fullName>
    </submittedName>
</protein>
<dbReference type="RefSeq" id="WP_280601812.1">
    <property type="nucleotide sequence ID" value="NZ_JARXRN010000025.1"/>
</dbReference>
<evidence type="ECO:0000256" key="1">
    <source>
        <dbReference type="SAM" id="Phobius"/>
    </source>
</evidence>
<proteinExistence type="predicted"/>
<feature type="transmembrane region" description="Helical" evidence="1">
    <location>
        <begin position="32"/>
        <end position="49"/>
    </location>
</feature>
<accession>A0ABT6JJR1</accession>
<name>A0ABT6JJR1_9GAMM</name>
<evidence type="ECO:0000313" key="3">
    <source>
        <dbReference type="Proteomes" id="UP001156831"/>
    </source>
</evidence>
<organism evidence="2 3">
    <name type="scientific">Luteimonas rhizosphaericola</name>
    <dbReference type="NCBI Taxonomy" id="3042024"/>
    <lineage>
        <taxon>Bacteria</taxon>
        <taxon>Pseudomonadati</taxon>
        <taxon>Pseudomonadota</taxon>
        <taxon>Gammaproteobacteria</taxon>
        <taxon>Lysobacterales</taxon>
        <taxon>Lysobacteraceae</taxon>
        <taxon>Luteimonas</taxon>
    </lineage>
</organism>
<keyword evidence="1" id="KW-1133">Transmembrane helix</keyword>
<sequence>MDLRRVPPSTFALLVAGGLVLATGLYTVNTGLQLAGGLILVVAAILALGQAKGPPRRR</sequence>
<gene>
    <name evidence="2" type="ORF">QFW80_10380</name>
</gene>
<reference evidence="2 3" key="1">
    <citation type="submission" date="2023-04" db="EMBL/GenBank/DDBJ databases">
        <title>Luteimonas sp. M1R5S18.</title>
        <authorList>
            <person name="Sun J.-Q."/>
        </authorList>
    </citation>
    <scope>NUCLEOTIDE SEQUENCE [LARGE SCALE GENOMIC DNA]</scope>
    <source>
        <strain evidence="2 3">M1R5S18</strain>
    </source>
</reference>
<evidence type="ECO:0000313" key="2">
    <source>
        <dbReference type="EMBL" id="MDH5830919.1"/>
    </source>
</evidence>
<keyword evidence="3" id="KW-1185">Reference proteome</keyword>
<dbReference type="EMBL" id="JARXRN010000025">
    <property type="protein sequence ID" value="MDH5830919.1"/>
    <property type="molecule type" value="Genomic_DNA"/>
</dbReference>
<keyword evidence="1" id="KW-0472">Membrane</keyword>
<dbReference type="Proteomes" id="UP001156831">
    <property type="component" value="Unassembled WGS sequence"/>
</dbReference>
<keyword evidence="1" id="KW-0812">Transmembrane</keyword>
<comment type="caution">
    <text evidence="2">The sequence shown here is derived from an EMBL/GenBank/DDBJ whole genome shotgun (WGS) entry which is preliminary data.</text>
</comment>